<feature type="non-terminal residue" evidence="3">
    <location>
        <position position="1"/>
    </location>
</feature>
<dbReference type="Proteomes" id="UP000324897">
    <property type="component" value="Chromosome 3"/>
</dbReference>
<keyword evidence="4" id="KW-1185">Reference proteome</keyword>
<gene>
    <name evidence="3" type="ORF">EJB05_42118</name>
</gene>
<name>A0A5J9TBF6_9POAL</name>
<evidence type="ECO:0000313" key="3">
    <source>
        <dbReference type="EMBL" id="TVU08706.1"/>
    </source>
</evidence>
<feature type="region of interest" description="Disordered" evidence="1">
    <location>
        <begin position="73"/>
        <end position="104"/>
    </location>
</feature>
<reference evidence="3 4" key="1">
    <citation type="journal article" date="2019" name="Sci. Rep.">
        <title>A high-quality genome of Eragrostis curvula grass provides insights into Poaceae evolution and supports new strategies to enhance forage quality.</title>
        <authorList>
            <person name="Carballo J."/>
            <person name="Santos B.A.C.M."/>
            <person name="Zappacosta D."/>
            <person name="Garbus I."/>
            <person name="Selva J.P."/>
            <person name="Gallo C.A."/>
            <person name="Diaz A."/>
            <person name="Albertini E."/>
            <person name="Caccamo M."/>
            <person name="Echenique V."/>
        </authorList>
    </citation>
    <scope>NUCLEOTIDE SEQUENCE [LARGE SCALE GENOMIC DNA]</scope>
    <source>
        <strain evidence="4">cv. Victoria</strain>
        <tissue evidence="3">Leaf</tissue>
    </source>
</reference>
<evidence type="ECO:0000313" key="4">
    <source>
        <dbReference type="Proteomes" id="UP000324897"/>
    </source>
</evidence>
<sequence length="104" mass="10843">MHTVLIAFAKWLINLCCSIMESNMRMVAIASLLVCALLVSTPEAAVAGTGDVLRREQVESVGRRPKLASFTRAAAAGGGKRIVPGGPDGQHHKSQGPPRPPGSA</sequence>
<dbReference type="AlphaFoldDB" id="A0A5J9TBF6"/>
<feature type="chain" id="PRO_5023866530" evidence="2">
    <location>
        <begin position="48"/>
        <end position="104"/>
    </location>
</feature>
<feature type="signal peptide" evidence="2">
    <location>
        <begin position="1"/>
        <end position="47"/>
    </location>
</feature>
<protein>
    <submittedName>
        <fullName evidence="3">Uncharacterized protein</fullName>
    </submittedName>
</protein>
<organism evidence="3 4">
    <name type="scientific">Eragrostis curvula</name>
    <name type="common">weeping love grass</name>
    <dbReference type="NCBI Taxonomy" id="38414"/>
    <lineage>
        <taxon>Eukaryota</taxon>
        <taxon>Viridiplantae</taxon>
        <taxon>Streptophyta</taxon>
        <taxon>Embryophyta</taxon>
        <taxon>Tracheophyta</taxon>
        <taxon>Spermatophyta</taxon>
        <taxon>Magnoliopsida</taxon>
        <taxon>Liliopsida</taxon>
        <taxon>Poales</taxon>
        <taxon>Poaceae</taxon>
        <taxon>PACMAD clade</taxon>
        <taxon>Chloridoideae</taxon>
        <taxon>Eragrostideae</taxon>
        <taxon>Eragrostidinae</taxon>
        <taxon>Eragrostis</taxon>
    </lineage>
</organism>
<evidence type="ECO:0000256" key="1">
    <source>
        <dbReference type="SAM" id="MobiDB-lite"/>
    </source>
</evidence>
<evidence type="ECO:0000256" key="2">
    <source>
        <dbReference type="SAM" id="SignalP"/>
    </source>
</evidence>
<comment type="caution">
    <text evidence="3">The sequence shown here is derived from an EMBL/GenBank/DDBJ whole genome shotgun (WGS) entry which is preliminary data.</text>
</comment>
<keyword evidence="2" id="KW-0732">Signal</keyword>
<accession>A0A5J9TBF6</accession>
<dbReference type="Gramene" id="TVU08706">
    <property type="protein sequence ID" value="TVU08706"/>
    <property type="gene ID" value="EJB05_42118"/>
</dbReference>
<dbReference type="EMBL" id="RWGY01000039">
    <property type="protein sequence ID" value="TVU08706.1"/>
    <property type="molecule type" value="Genomic_DNA"/>
</dbReference>
<proteinExistence type="predicted"/>